<accession>A0ABS3MWK1</accession>
<reference evidence="2 3" key="1">
    <citation type="submission" date="2021-03" db="EMBL/GenBank/DDBJ databases">
        <title>Whole genome sequence of Metabacillus bambusae BG109.</title>
        <authorList>
            <person name="Jeong J.W."/>
        </authorList>
    </citation>
    <scope>NUCLEOTIDE SEQUENCE [LARGE SCALE GENOMIC DNA]</scope>
    <source>
        <strain evidence="2 3">BG109</strain>
    </source>
</reference>
<protein>
    <submittedName>
        <fullName evidence="2">Thioredoxin family protein</fullName>
    </submittedName>
</protein>
<proteinExistence type="predicted"/>
<dbReference type="Gene3D" id="3.40.30.10">
    <property type="entry name" value="Glutaredoxin"/>
    <property type="match status" value="1"/>
</dbReference>
<evidence type="ECO:0000313" key="3">
    <source>
        <dbReference type="Proteomes" id="UP000663981"/>
    </source>
</evidence>
<evidence type="ECO:0000313" key="2">
    <source>
        <dbReference type="EMBL" id="MBO1510220.1"/>
    </source>
</evidence>
<keyword evidence="3" id="KW-1185">Reference proteome</keyword>
<gene>
    <name evidence="2" type="ORF">I7822_00730</name>
</gene>
<name>A0ABS3MWK1_9BACI</name>
<dbReference type="RefSeq" id="WP_207974893.1">
    <property type="nucleotide sequence ID" value="NZ_JAGDEL010000001.1"/>
</dbReference>
<comment type="caution">
    <text evidence="2">The sequence shown here is derived from an EMBL/GenBank/DDBJ whole genome shotgun (WGS) entry which is preliminary data.</text>
</comment>
<dbReference type="InterPro" id="IPR013766">
    <property type="entry name" value="Thioredoxin_domain"/>
</dbReference>
<dbReference type="SUPFAM" id="SSF52833">
    <property type="entry name" value="Thioredoxin-like"/>
    <property type="match status" value="1"/>
</dbReference>
<organism evidence="2 3">
    <name type="scientific">Metabacillus bambusae</name>
    <dbReference type="NCBI Taxonomy" id="2795218"/>
    <lineage>
        <taxon>Bacteria</taxon>
        <taxon>Bacillati</taxon>
        <taxon>Bacillota</taxon>
        <taxon>Bacilli</taxon>
        <taxon>Bacillales</taxon>
        <taxon>Bacillaceae</taxon>
        <taxon>Metabacillus</taxon>
    </lineage>
</organism>
<evidence type="ECO:0000259" key="1">
    <source>
        <dbReference type="Pfam" id="PF00085"/>
    </source>
</evidence>
<dbReference type="EMBL" id="JAGDEL010000001">
    <property type="protein sequence ID" value="MBO1510220.1"/>
    <property type="molecule type" value="Genomic_DNA"/>
</dbReference>
<feature type="domain" description="Thioredoxin" evidence="1">
    <location>
        <begin position="17"/>
        <end position="89"/>
    </location>
</feature>
<dbReference type="CDD" id="cd02947">
    <property type="entry name" value="TRX_family"/>
    <property type="match status" value="1"/>
</dbReference>
<dbReference type="InterPro" id="IPR036249">
    <property type="entry name" value="Thioredoxin-like_sf"/>
</dbReference>
<dbReference type="Pfam" id="PF00085">
    <property type="entry name" value="Thioredoxin"/>
    <property type="match status" value="1"/>
</dbReference>
<sequence length="112" mass="13201">MKKLKELTSMNMVEDFVRNQELSFLYVSRQDCGICHAVLPRLRELLDKFPHIHLGHIDANEVEEIAAKFSILTVPVLLLFINGKEVLRDARFIHFDKLEKRIEKIYGMYNQQ</sequence>
<dbReference type="Proteomes" id="UP000663981">
    <property type="component" value="Unassembled WGS sequence"/>
</dbReference>